<dbReference type="EnsemblMetazoa" id="XM_022801351">
    <property type="protein sequence ID" value="XP_022657086"/>
    <property type="gene ID" value="LOC111248654"/>
</dbReference>
<evidence type="ECO:0000313" key="6">
    <source>
        <dbReference type="EnsemblMetazoa" id="XP_022657086"/>
    </source>
</evidence>
<dbReference type="KEGG" id="vde:111248654"/>
<keyword evidence="2" id="KW-0547">Nucleotide-binding</keyword>
<evidence type="ECO:0000256" key="3">
    <source>
        <dbReference type="SAM" id="MobiDB-lite"/>
    </source>
</evidence>
<dbReference type="Proteomes" id="UP000594260">
    <property type="component" value="Unplaced"/>
</dbReference>
<protein>
    <recommendedName>
        <fullName evidence="8">ATP-dependent RNA helicase DHX34</fullName>
    </recommendedName>
</protein>
<keyword evidence="2" id="KW-0067">ATP-binding</keyword>
<dbReference type="OrthoDB" id="3363059at2759"/>
<dbReference type="InterPro" id="IPR027417">
    <property type="entry name" value="P-loop_NTPase"/>
</dbReference>
<dbReference type="InterPro" id="IPR007502">
    <property type="entry name" value="Helicase-assoc_dom"/>
</dbReference>
<dbReference type="SMART" id="SM00847">
    <property type="entry name" value="HA2"/>
    <property type="match status" value="1"/>
</dbReference>
<dbReference type="GeneID" id="111248654"/>
<evidence type="ECO:0008006" key="8">
    <source>
        <dbReference type="Google" id="ProtNLM"/>
    </source>
</evidence>
<dbReference type="PROSITE" id="PS51192">
    <property type="entry name" value="HELICASE_ATP_BIND_1"/>
    <property type="match status" value="1"/>
</dbReference>
<reference evidence="6" key="1">
    <citation type="submission" date="2021-01" db="UniProtKB">
        <authorList>
            <consortium name="EnsemblMetazoa"/>
        </authorList>
    </citation>
    <scope>IDENTIFICATION</scope>
</reference>
<proteinExistence type="predicted"/>
<keyword evidence="2" id="KW-0347">Helicase</keyword>
<dbReference type="CDD" id="cd18791">
    <property type="entry name" value="SF2_C_RHA"/>
    <property type="match status" value="1"/>
</dbReference>
<dbReference type="Pfam" id="PF07717">
    <property type="entry name" value="OB_NTP_bind"/>
    <property type="match status" value="1"/>
</dbReference>
<dbReference type="InterPro" id="IPR014001">
    <property type="entry name" value="Helicase_ATP-bd"/>
</dbReference>
<dbReference type="Pfam" id="PF21010">
    <property type="entry name" value="HA2_C"/>
    <property type="match status" value="1"/>
</dbReference>
<feature type="domain" description="Helicase ATP-binding" evidence="4">
    <location>
        <begin position="157"/>
        <end position="363"/>
    </location>
</feature>
<dbReference type="PANTHER" id="PTHR18934">
    <property type="entry name" value="ATP-DEPENDENT RNA HELICASE"/>
    <property type="match status" value="1"/>
</dbReference>
<evidence type="ECO:0000256" key="2">
    <source>
        <dbReference type="ARBA" id="ARBA00022806"/>
    </source>
</evidence>
<dbReference type="FunCoup" id="A0A7M7JTR2">
    <property type="interactions" value="390"/>
</dbReference>
<dbReference type="GO" id="GO:0004386">
    <property type="term" value="F:helicase activity"/>
    <property type="evidence" value="ECO:0007669"/>
    <property type="project" value="UniProtKB-KW"/>
</dbReference>
<evidence type="ECO:0000256" key="1">
    <source>
        <dbReference type="ARBA" id="ARBA00022801"/>
    </source>
</evidence>
<dbReference type="SMART" id="SM00490">
    <property type="entry name" value="HELICc"/>
    <property type="match status" value="1"/>
</dbReference>
<dbReference type="Pfam" id="PF00271">
    <property type="entry name" value="Helicase_C"/>
    <property type="match status" value="1"/>
</dbReference>
<keyword evidence="1" id="KW-0378">Hydrolase</keyword>
<name>A0A7M7JTR2_VARDE</name>
<dbReference type="SUPFAM" id="SSF52540">
    <property type="entry name" value="P-loop containing nucleoside triphosphate hydrolases"/>
    <property type="match status" value="2"/>
</dbReference>
<accession>A0A7M7JTR2</accession>
<feature type="domain" description="Helicase C-terminal" evidence="5">
    <location>
        <begin position="403"/>
        <end position="567"/>
    </location>
</feature>
<dbReference type="GO" id="GO:0016787">
    <property type="term" value="F:hydrolase activity"/>
    <property type="evidence" value="ECO:0007669"/>
    <property type="project" value="UniProtKB-KW"/>
</dbReference>
<dbReference type="PROSITE" id="PS51194">
    <property type="entry name" value="HELICASE_CTER"/>
    <property type="match status" value="1"/>
</dbReference>
<dbReference type="RefSeq" id="XP_022657086.1">
    <property type="nucleotide sequence ID" value="XM_022801351.1"/>
</dbReference>
<evidence type="ECO:0000259" key="4">
    <source>
        <dbReference type="PROSITE" id="PS51192"/>
    </source>
</evidence>
<dbReference type="Gene3D" id="3.40.50.300">
    <property type="entry name" value="P-loop containing nucleotide triphosphate hydrolases"/>
    <property type="match status" value="2"/>
</dbReference>
<dbReference type="PANTHER" id="PTHR18934:SF221">
    <property type="entry name" value="ATP-DEPENDENT RNA HELICASE DHX34-RELATED"/>
    <property type="match status" value="1"/>
</dbReference>
<evidence type="ECO:0000313" key="7">
    <source>
        <dbReference type="Proteomes" id="UP000594260"/>
    </source>
</evidence>
<evidence type="ECO:0000259" key="5">
    <source>
        <dbReference type="PROSITE" id="PS51194"/>
    </source>
</evidence>
<dbReference type="InParanoid" id="A0A7M7JTR2"/>
<dbReference type="GO" id="GO:0003723">
    <property type="term" value="F:RNA binding"/>
    <property type="evidence" value="ECO:0007669"/>
    <property type="project" value="TreeGrafter"/>
</dbReference>
<dbReference type="AlphaFoldDB" id="A0A7M7JTR2"/>
<dbReference type="InterPro" id="IPR001650">
    <property type="entry name" value="Helicase_C-like"/>
</dbReference>
<dbReference type="SMART" id="SM00487">
    <property type="entry name" value="DEXDc"/>
    <property type="match status" value="1"/>
</dbReference>
<dbReference type="InterPro" id="IPR011709">
    <property type="entry name" value="DEAD-box_helicase_OB_fold"/>
</dbReference>
<dbReference type="OMA" id="CIFANSP"/>
<sequence>MADSRHSNRQGLLQADCDRRKSLLRFKAELSRIFFTPEAPINKFSDEYDNFWRFLPRYEDKMANASKKTFCDDVGQGDSSEVSGPFPCWNRPTQELLQRIVIDRNQRDYLKEEDVDFMRGALNTYMKFLEKQREKRANKLKEFQEGLPIAKERDNLVRILKDNQVVVVAGDTGCGKSTQVPRYLLEAGYEGLVVTQPRRLAAIALAARVSYEVGCELGSVVGYHIRFEKKTSKNTKLIFMTEGLLLRLLSTPLKDKDESSSSAESIEGFQSGGLSNTKLPVADPSETSASCKVESEDRLPLSAHQVIILDEVHERHLSCDLLIGLVKCLKTKRPELRIILMSATANLQLFSNYFDNCPVIQVPGRLYPVEIEYFPPDRDREPQARYKRRANFDPTPYVRVLSLIEQTTAKNERGDVLVFLSGAQEISTLQEALDGRKGWTVLPLYSALPLKQQDRVFLPAPEGVRKCILATNIAETSVTIDGVRFVIDSGKVKEMTYLAACRMQKLKEFWCSKASAQQRKGRAGRTGPGKCFRLYSEQQFEEMEDFSLPEIQRVPLHSLVLQLVQLGLADVRQFPFLESPPMDLLEHSICTLTRQGALTADESLTVMGEILTQLPVDLSVGKVLLLGCLFRELLEAALTLAAAMSVQNPMLPHSFRDYDMCRRRKNLENDVGDPLTIMRIYHEWLRIKLDGNESSGSWCRRCGIDEQRLYELTKLRSQFLRILKDAKLYDIPEAELTSSERMRRHGEIRQLRDLKRDVLRQEKQGRKRKWALTADNEDGDDHDEEDDEMDIKNIDFRLAQDRKTLSRLLRKGSELSGSERKVLLWLLAAGLYPQVAFSDAYNSYKKDTDLLFHTETKGFVTLHPNSVLALNPEALRLDDADIVGAEGGLSISSRHQMLAYISLLETTKPNLVGCVRLSTIHYILMLAGEIHTSPCVQRFVLDSIVELRIVRSSEDCRPSTLLLRVMQARLLFQIVFRKMLDESIQDDNENGLSPETRRLSRRLLKMIGSLLTQFTDIYYTQRRLLPADLKVIFTGEPHRICGFVLLGSLKSLPKTFAEDSNNDDSPKDSTKSRQETFECPECHEIHFSFASCATHLKTCILRQYDCSQSSRSQDPARKKDWLDQADVTDERNQGHFCQDCKRHIQGKSAFDILRHNRQVHQR</sequence>
<keyword evidence="7" id="KW-1185">Reference proteome</keyword>
<organism evidence="6 7">
    <name type="scientific">Varroa destructor</name>
    <name type="common">Honeybee mite</name>
    <dbReference type="NCBI Taxonomy" id="109461"/>
    <lineage>
        <taxon>Eukaryota</taxon>
        <taxon>Metazoa</taxon>
        <taxon>Ecdysozoa</taxon>
        <taxon>Arthropoda</taxon>
        <taxon>Chelicerata</taxon>
        <taxon>Arachnida</taxon>
        <taxon>Acari</taxon>
        <taxon>Parasitiformes</taxon>
        <taxon>Mesostigmata</taxon>
        <taxon>Gamasina</taxon>
        <taxon>Dermanyssoidea</taxon>
        <taxon>Varroidae</taxon>
        <taxon>Varroa</taxon>
    </lineage>
</organism>
<dbReference type="Gene3D" id="1.20.120.1080">
    <property type="match status" value="1"/>
</dbReference>
<feature type="region of interest" description="Disordered" evidence="3">
    <location>
        <begin position="258"/>
        <end position="287"/>
    </location>
</feature>